<reference evidence="2" key="1">
    <citation type="submission" date="2021-01" db="EMBL/GenBank/DDBJ databases">
        <authorList>
            <person name="Corre E."/>
            <person name="Pelletier E."/>
            <person name="Niang G."/>
            <person name="Scheremetjew M."/>
            <person name="Finn R."/>
            <person name="Kale V."/>
            <person name="Holt S."/>
            <person name="Cochrane G."/>
            <person name="Meng A."/>
            <person name="Brown T."/>
            <person name="Cohen L."/>
        </authorList>
    </citation>
    <scope>NUCLEOTIDE SEQUENCE</scope>
    <source>
        <strain evidence="2">Ras09</strain>
    </source>
</reference>
<keyword evidence="1" id="KW-0812">Transmembrane</keyword>
<sequence length="149" mass="16903">MIIISAAGCCPLHNFYNATDWRVGFTAFGAGALSVIFDKRNHALQFGYFFAPKALSFLTMALMIRGLLTDHPLIWKLVQAFSMGILAVYIFEQKKKQAEGSLKNSQKGQNKDLNSIVLNSLQWMWTIDEKREKFAFSQKASTEQKKESE</sequence>
<organism evidence="2">
    <name type="scientific">Strombidium rassoulzadegani</name>
    <dbReference type="NCBI Taxonomy" id="1082188"/>
    <lineage>
        <taxon>Eukaryota</taxon>
        <taxon>Sar</taxon>
        <taxon>Alveolata</taxon>
        <taxon>Ciliophora</taxon>
        <taxon>Intramacronucleata</taxon>
        <taxon>Spirotrichea</taxon>
        <taxon>Oligotrichia</taxon>
        <taxon>Strombidiidae</taxon>
        <taxon>Strombidium</taxon>
    </lineage>
</organism>
<dbReference type="AlphaFoldDB" id="A0A7S3FUL1"/>
<keyword evidence="1" id="KW-1133">Transmembrane helix</keyword>
<evidence type="ECO:0000256" key="1">
    <source>
        <dbReference type="SAM" id="Phobius"/>
    </source>
</evidence>
<keyword evidence="1" id="KW-0472">Membrane</keyword>
<accession>A0A7S3FUL1</accession>
<proteinExistence type="predicted"/>
<name>A0A7S3FUL1_9SPIT</name>
<dbReference type="EMBL" id="HBIA01007100">
    <property type="protein sequence ID" value="CAE0231843.1"/>
    <property type="molecule type" value="Transcribed_RNA"/>
</dbReference>
<protein>
    <submittedName>
        <fullName evidence="2">Uncharacterized protein</fullName>
    </submittedName>
</protein>
<feature type="transmembrane region" description="Helical" evidence="1">
    <location>
        <begin position="73"/>
        <end position="91"/>
    </location>
</feature>
<feature type="transmembrane region" description="Helical" evidence="1">
    <location>
        <begin position="49"/>
        <end position="67"/>
    </location>
</feature>
<gene>
    <name evidence="2" type="ORF">SRAS04492_LOCUS3641</name>
</gene>
<evidence type="ECO:0000313" key="2">
    <source>
        <dbReference type="EMBL" id="CAE0231843.1"/>
    </source>
</evidence>